<evidence type="ECO:0000313" key="4">
    <source>
        <dbReference type="EMBL" id="CCA18338.1"/>
    </source>
</evidence>
<dbReference type="InterPro" id="IPR012171">
    <property type="entry name" value="Fatty_acid_desaturase"/>
</dbReference>
<keyword evidence="2" id="KW-0472">Membrane</keyword>
<feature type="transmembrane region" description="Helical" evidence="2">
    <location>
        <begin position="293"/>
        <end position="311"/>
    </location>
</feature>
<evidence type="ECO:0000313" key="5">
    <source>
        <dbReference type="EMBL" id="CCA18389.1"/>
    </source>
</evidence>
<dbReference type="HOGENOM" id="CLU_033094_0_1_1"/>
<organism evidence="4">
    <name type="scientific">Albugo laibachii Nc14</name>
    <dbReference type="NCBI Taxonomy" id="890382"/>
    <lineage>
        <taxon>Eukaryota</taxon>
        <taxon>Sar</taxon>
        <taxon>Stramenopiles</taxon>
        <taxon>Oomycota</taxon>
        <taxon>Peronosporomycetes</taxon>
        <taxon>Albuginales</taxon>
        <taxon>Albuginaceae</taxon>
        <taxon>Albugo</taxon>
    </lineage>
</organism>
<dbReference type="CDD" id="cd03507">
    <property type="entry name" value="Delta12-FADS-like"/>
    <property type="match status" value="1"/>
</dbReference>
<feature type="domain" description="Fatty acid desaturase" evidence="3">
    <location>
        <begin position="117"/>
        <end position="384"/>
    </location>
</feature>
<evidence type="ECO:0000259" key="3">
    <source>
        <dbReference type="Pfam" id="PF00487"/>
    </source>
</evidence>
<protein>
    <submittedName>
        <fullName evidence="4">Fatty acid desaturase putative</fullName>
    </submittedName>
</protein>
<proteinExistence type="predicted"/>
<sequence length="417" mass="48387">MTAIRSNVRKPAPSETHAEKDKASGSVEKSAYHDRDRLLRSLADAGYVHVAGAPPAFPLEKPKFTLDDIRKAIPSHCFKRELGKSLYYLVKDLITCSSLIYLATHIEAFPYALRYILWPIYWFFQGVHMMGLWTIAHECGHQAFSEFTFLNNTIGMILHGAFMVPYHGWRISHRRHHANAANIECDEVFVPPTKSTYARRIWSESLEQSSLYIIWRMVVMFTVGWIPGYLVFNAAGPERYTGKAASHYNPYAVMYRDKERWMIWMSDAVVLFFIGLLGYGVHRTSFGTMFTFYFVPFMIMNAYLVLITYMHHTDTFVPHFRGMEWNWMRGALCSVDRSLGSYVDAAVHHVNDTHVLHHLFSSVPFYHAHEATNAIKPLLGDFYMVDKTPTIRALWRSFSNCKFIDDREKIVFYKRTL</sequence>
<feature type="transmembrane region" description="Helical" evidence="2">
    <location>
        <begin position="213"/>
        <end position="232"/>
    </location>
</feature>
<dbReference type="Pfam" id="PF00487">
    <property type="entry name" value="FA_desaturase"/>
    <property type="match status" value="1"/>
</dbReference>
<dbReference type="GO" id="GO:0016491">
    <property type="term" value="F:oxidoreductase activity"/>
    <property type="evidence" value="ECO:0007669"/>
    <property type="project" value="InterPro"/>
</dbReference>
<gene>
    <name evidence="4" type="primary">AlNc14C48G3871</name>
    <name evidence="5" type="synonym">AlNc14C50G3919</name>
    <name evidence="4" type="ORF">ALNC14_044810</name>
    <name evidence="5" type="ORF">ALNC14_045320</name>
</gene>
<evidence type="ECO:0000256" key="2">
    <source>
        <dbReference type="SAM" id="Phobius"/>
    </source>
</evidence>
<dbReference type="EMBL" id="FR824095">
    <property type="protein sequence ID" value="CCA18389.1"/>
    <property type="molecule type" value="Genomic_DNA"/>
</dbReference>
<dbReference type="InterPro" id="IPR005804">
    <property type="entry name" value="FA_desaturase_dom"/>
</dbReference>
<keyword evidence="2" id="KW-1133">Transmembrane helix</keyword>
<feature type="transmembrane region" description="Helical" evidence="2">
    <location>
        <begin position="147"/>
        <end position="166"/>
    </location>
</feature>
<name>F0WB15_9STRA</name>
<reference evidence="4" key="1">
    <citation type="journal article" date="2011" name="PLoS Biol.">
        <title>Gene gain and loss during evolution of obligate parasitism in the white rust pathogen of Arabidopsis thaliana.</title>
        <authorList>
            <person name="Kemen E."/>
            <person name="Gardiner A."/>
            <person name="Schultz-Larsen T."/>
            <person name="Kemen A.C."/>
            <person name="Balmuth A.L."/>
            <person name="Robert-Seilaniantz A."/>
            <person name="Bailey K."/>
            <person name="Holub E."/>
            <person name="Studholme D.J."/>
            <person name="Maclean D."/>
            <person name="Jones J.D."/>
        </authorList>
    </citation>
    <scope>NUCLEOTIDE SEQUENCE</scope>
</reference>
<dbReference type="GO" id="GO:0006629">
    <property type="term" value="P:lipid metabolic process"/>
    <property type="evidence" value="ECO:0007669"/>
    <property type="project" value="InterPro"/>
</dbReference>
<keyword evidence="2" id="KW-0812">Transmembrane</keyword>
<dbReference type="AlphaFoldDB" id="F0WB15"/>
<dbReference type="PANTHER" id="PTHR32100">
    <property type="entry name" value="OMEGA-6 FATTY ACID DESATURASE, CHLOROPLASTIC"/>
    <property type="match status" value="1"/>
</dbReference>
<feature type="transmembrane region" description="Helical" evidence="2">
    <location>
        <begin position="115"/>
        <end position="135"/>
    </location>
</feature>
<dbReference type="EMBL" id="FR824093">
    <property type="protein sequence ID" value="CCA18338.1"/>
    <property type="molecule type" value="Genomic_DNA"/>
</dbReference>
<accession>F0WB15</accession>
<feature type="transmembrane region" description="Helical" evidence="2">
    <location>
        <begin position="261"/>
        <end position="281"/>
    </location>
</feature>
<feature type="region of interest" description="Disordered" evidence="1">
    <location>
        <begin position="1"/>
        <end position="31"/>
    </location>
</feature>
<reference evidence="4" key="2">
    <citation type="submission" date="2011-02" db="EMBL/GenBank/DDBJ databases">
        <authorList>
            <person name="MacLean D."/>
        </authorList>
    </citation>
    <scope>NUCLEOTIDE SEQUENCE</scope>
</reference>
<evidence type="ECO:0000256" key="1">
    <source>
        <dbReference type="SAM" id="MobiDB-lite"/>
    </source>
</evidence>